<comment type="cofactor">
    <cofactor evidence="1 8">
        <name>heme</name>
        <dbReference type="ChEBI" id="CHEBI:30413"/>
    </cofactor>
</comment>
<keyword evidence="11" id="KW-1185">Reference proteome</keyword>
<feature type="binding site" description="axial binding residue" evidence="8">
    <location>
        <position position="438"/>
    </location>
    <ligand>
        <name>heme</name>
        <dbReference type="ChEBI" id="CHEBI:30413"/>
    </ligand>
    <ligandPart>
        <name>Fe</name>
        <dbReference type="ChEBI" id="CHEBI:18248"/>
    </ligandPart>
</feature>
<keyword evidence="7 9" id="KW-0503">Monooxygenase</keyword>
<protein>
    <submittedName>
        <fullName evidence="10">Sad, putative ecdysteroid 2-hydroxylase, ecdysone biosynthesis</fullName>
    </submittedName>
</protein>
<dbReference type="PROSITE" id="PS00086">
    <property type="entry name" value="CYTOCHROME_P450"/>
    <property type="match status" value="1"/>
</dbReference>
<name>E9HBC5_DAPPU</name>
<organism evidence="10 11">
    <name type="scientific">Daphnia pulex</name>
    <name type="common">Water flea</name>
    <dbReference type="NCBI Taxonomy" id="6669"/>
    <lineage>
        <taxon>Eukaryota</taxon>
        <taxon>Metazoa</taxon>
        <taxon>Ecdysozoa</taxon>
        <taxon>Arthropoda</taxon>
        <taxon>Crustacea</taxon>
        <taxon>Branchiopoda</taxon>
        <taxon>Diplostraca</taxon>
        <taxon>Cladocera</taxon>
        <taxon>Anomopoda</taxon>
        <taxon>Daphniidae</taxon>
        <taxon>Daphnia</taxon>
    </lineage>
</organism>
<dbReference type="InterPro" id="IPR050479">
    <property type="entry name" value="CYP11_CYP27_families"/>
</dbReference>
<dbReference type="InParanoid" id="E9HBC5"/>
<dbReference type="GO" id="GO:0004497">
    <property type="term" value="F:monooxygenase activity"/>
    <property type="evidence" value="ECO:0007669"/>
    <property type="project" value="UniProtKB-KW"/>
</dbReference>
<dbReference type="PANTHER" id="PTHR24279">
    <property type="entry name" value="CYTOCHROME P450"/>
    <property type="match status" value="1"/>
</dbReference>
<dbReference type="GO" id="GO:0016705">
    <property type="term" value="F:oxidoreductase activity, acting on paired donors, with incorporation or reduction of molecular oxygen"/>
    <property type="evidence" value="ECO:0007669"/>
    <property type="project" value="InterPro"/>
</dbReference>
<dbReference type="OrthoDB" id="3945418at2759"/>
<dbReference type="Proteomes" id="UP000000305">
    <property type="component" value="Unassembled WGS sequence"/>
</dbReference>
<dbReference type="eggNOG" id="KOG0159">
    <property type="taxonomic scope" value="Eukaryota"/>
</dbReference>
<evidence type="ECO:0000313" key="10">
    <source>
        <dbReference type="EMBL" id="EFX70970.1"/>
    </source>
</evidence>
<accession>E9HBC5</accession>
<dbReference type="CDD" id="cd11054">
    <property type="entry name" value="CYP24A1-like"/>
    <property type="match status" value="1"/>
</dbReference>
<dbReference type="InterPro" id="IPR036396">
    <property type="entry name" value="Cyt_P450_sf"/>
</dbReference>
<evidence type="ECO:0000256" key="9">
    <source>
        <dbReference type="RuleBase" id="RU000461"/>
    </source>
</evidence>
<dbReference type="HOGENOM" id="CLU_001570_28_2_1"/>
<sequence length="489" mass="56774">MASYLRHPIRRISLLERRCYTAKSQPFDSIPAPKGLPLVGTLWDVIRAGGVSQIHRYIDDRHRQLGPIFREKLGHVEAVWLADPALYEQVFQKEGTCPRPMLPEPWLILNKKHAYKRGLFFMQGEEWLRYRKILSPLLLKTATLHRHIESFYDVADRLLDKWEHTENGLITHLEGDLYCYFVQVHILVLVNWLNQEFYMNRNFRIIKTKITCWASIGSARLTLLPPALAAKLNLDAWRCFEQSALSALQLANQLTQTCLEKLPPQDDNNEDDCIVSSLRQQKMVKSDIQRIVADLFLAAADTTSHTTQWVLYLLARHPEVQNKIFYEIELVQSSKQRIGDEWQHIPTIKGSVKEALRLYPVATFLTRIMQEQCTIGGYNIPPDTLMLMSAYTSGRDERYFWNAQDFIPERWNRHGPSNGGMVMDPFASLPFGHGRRGCIGRRLAESQMYILLYKAIPRFTFQAENHVKMIMRLLGTVDQPVQLRLRTRS</sequence>
<keyword evidence="5 9" id="KW-0560">Oxidoreductase</keyword>
<dbReference type="PRINTS" id="PR00463">
    <property type="entry name" value="EP450I"/>
</dbReference>
<dbReference type="PRINTS" id="PR00385">
    <property type="entry name" value="P450"/>
</dbReference>
<proteinExistence type="inferred from homology"/>
<evidence type="ECO:0000256" key="8">
    <source>
        <dbReference type="PIRSR" id="PIRSR602401-1"/>
    </source>
</evidence>
<evidence type="ECO:0000256" key="3">
    <source>
        <dbReference type="ARBA" id="ARBA00022617"/>
    </source>
</evidence>
<dbReference type="AlphaFoldDB" id="E9HBC5"/>
<evidence type="ECO:0000256" key="2">
    <source>
        <dbReference type="ARBA" id="ARBA00010617"/>
    </source>
</evidence>
<evidence type="ECO:0000256" key="6">
    <source>
        <dbReference type="ARBA" id="ARBA00023004"/>
    </source>
</evidence>
<dbReference type="Pfam" id="PF00067">
    <property type="entry name" value="p450"/>
    <property type="match status" value="1"/>
</dbReference>
<dbReference type="PANTHER" id="PTHR24279:SF120">
    <property type="entry name" value="CYTOCHROME P450"/>
    <property type="match status" value="1"/>
</dbReference>
<dbReference type="InterPro" id="IPR001128">
    <property type="entry name" value="Cyt_P450"/>
</dbReference>
<dbReference type="KEGG" id="dpx:DAPPUDRAFT_60760"/>
<evidence type="ECO:0000256" key="4">
    <source>
        <dbReference type="ARBA" id="ARBA00022723"/>
    </source>
</evidence>
<keyword evidence="4 8" id="KW-0479">Metal-binding</keyword>
<gene>
    <name evidence="10" type="ORF">DAPPUDRAFT_60760</name>
</gene>
<keyword evidence="3 8" id="KW-0349">Heme</keyword>
<dbReference type="InterPro" id="IPR017972">
    <property type="entry name" value="Cyt_P450_CS"/>
</dbReference>
<reference evidence="10 11" key="1">
    <citation type="journal article" date="2011" name="Science">
        <title>The ecoresponsive genome of Daphnia pulex.</title>
        <authorList>
            <person name="Colbourne J.K."/>
            <person name="Pfrender M.E."/>
            <person name="Gilbert D."/>
            <person name="Thomas W.K."/>
            <person name="Tucker A."/>
            <person name="Oakley T.H."/>
            <person name="Tokishita S."/>
            <person name="Aerts A."/>
            <person name="Arnold G.J."/>
            <person name="Basu M.K."/>
            <person name="Bauer D.J."/>
            <person name="Caceres C.E."/>
            <person name="Carmel L."/>
            <person name="Casola C."/>
            <person name="Choi J.H."/>
            <person name="Detter J.C."/>
            <person name="Dong Q."/>
            <person name="Dusheyko S."/>
            <person name="Eads B.D."/>
            <person name="Frohlich T."/>
            <person name="Geiler-Samerotte K.A."/>
            <person name="Gerlach D."/>
            <person name="Hatcher P."/>
            <person name="Jogdeo S."/>
            <person name="Krijgsveld J."/>
            <person name="Kriventseva E.V."/>
            <person name="Kultz D."/>
            <person name="Laforsch C."/>
            <person name="Lindquist E."/>
            <person name="Lopez J."/>
            <person name="Manak J.R."/>
            <person name="Muller J."/>
            <person name="Pangilinan J."/>
            <person name="Patwardhan R.P."/>
            <person name="Pitluck S."/>
            <person name="Pritham E.J."/>
            <person name="Rechtsteiner A."/>
            <person name="Rho M."/>
            <person name="Rogozin I.B."/>
            <person name="Sakarya O."/>
            <person name="Salamov A."/>
            <person name="Schaack S."/>
            <person name="Shapiro H."/>
            <person name="Shiga Y."/>
            <person name="Skalitzky C."/>
            <person name="Smith Z."/>
            <person name="Souvorov A."/>
            <person name="Sung W."/>
            <person name="Tang Z."/>
            <person name="Tsuchiya D."/>
            <person name="Tu H."/>
            <person name="Vos H."/>
            <person name="Wang M."/>
            <person name="Wolf Y.I."/>
            <person name="Yamagata H."/>
            <person name="Yamada T."/>
            <person name="Ye Y."/>
            <person name="Shaw J.R."/>
            <person name="Andrews J."/>
            <person name="Crease T.J."/>
            <person name="Tang H."/>
            <person name="Lucas S.M."/>
            <person name="Robertson H.M."/>
            <person name="Bork P."/>
            <person name="Koonin E.V."/>
            <person name="Zdobnov E.M."/>
            <person name="Grigoriev I.V."/>
            <person name="Lynch M."/>
            <person name="Boore J.L."/>
        </authorList>
    </citation>
    <scope>NUCLEOTIDE SEQUENCE [LARGE SCALE GENOMIC DNA]</scope>
</reference>
<evidence type="ECO:0000256" key="1">
    <source>
        <dbReference type="ARBA" id="ARBA00001971"/>
    </source>
</evidence>
<dbReference type="SUPFAM" id="SSF48264">
    <property type="entry name" value="Cytochrome P450"/>
    <property type="match status" value="1"/>
</dbReference>
<evidence type="ECO:0000313" key="11">
    <source>
        <dbReference type="Proteomes" id="UP000000305"/>
    </source>
</evidence>
<dbReference type="GO" id="GO:0005506">
    <property type="term" value="F:iron ion binding"/>
    <property type="evidence" value="ECO:0007669"/>
    <property type="project" value="InterPro"/>
</dbReference>
<dbReference type="GO" id="GO:0020037">
    <property type="term" value="F:heme binding"/>
    <property type="evidence" value="ECO:0007669"/>
    <property type="project" value="InterPro"/>
</dbReference>
<evidence type="ECO:0000256" key="7">
    <source>
        <dbReference type="ARBA" id="ARBA00023033"/>
    </source>
</evidence>
<comment type="similarity">
    <text evidence="2 9">Belongs to the cytochrome P450 family.</text>
</comment>
<dbReference type="STRING" id="6669.E9HBC5"/>
<dbReference type="InterPro" id="IPR002401">
    <property type="entry name" value="Cyt_P450_E_grp-I"/>
</dbReference>
<dbReference type="Gene3D" id="1.10.630.10">
    <property type="entry name" value="Cytochrome P450"/>
    <property type="match status" value="1"/>
</dbReference>
<dbReference type="EMBL" id="GL732615">
    <property type="protein sequence ID" value="EFX70970.1"/>
    <property type="molecule type" value="Genomic_DNA"/>
</dbReference>
<evidence type="ECO:0000256" key="5">
    <source>
        <dbReference type="ARBA" id="ARBA00023002"/>
    </source>
</evidence>
<dbReference type="FunCoup" id="E9HBC5">
    <property type="interactions" value="27"/>
</dbReference>
<keyword evidence="6 8" id="KW-0408">Iron</keyword>